<dbReference type="AlphaFoldDB" id="T0ALU1"/>
<sequence length="192" mass="20968">MELTQFRFQVASNQFGVDRLAGFVQGLGEVIVNASGGVAMRFFSDTTGGAGKLREFPSLPEVARGSEPAHGSPGVAAALDLIERVFALNVKQLAEICGISTRKPVYDWRKGAVPRPATLARINALQRAARNWERSGFGQPGAALHTPIIHERSLLDLLRTEPLDFEAIQFAGGRVALMRELSMRRKLADPFR</sequence>
<dbReference type="STRING" id="1348657.M622_07605"/>
<evidence type="ECO:0000313" key="1">
    <source>
        <dbReference type="EMBL" id="EPZ13829.1"/>
    </source>
</evidence>
<dbReference type="EMBL" id="ATJV01000114">
    <property type="protein sequence ID" value="EPZ13829.1"/>
    <property type="molecule type" value="Genomic_DNA"/>
</dbReference>
<dbReference type="Proteomes" id="UP000015455">
    <property type="component" value="Unassembled WGS sequence"/>
</dbReference>
<reference evidence="1 2" key="1">
    <citation type="submission" date="2013-06" db="EMBL/GenBank/DDBJ databases">
        <title>Draft genome sequence of Thauera terpenica.</title>
        <authorList>
            <person name="Liu B."/>
            <person name="Frostegard A.H."/>
            <person name="Shapleigh J.P."/>
        </authorList>
    </citation>
    <scope>NUCLEOTIDE SEQUENCE [LARGE SCALE GENOMIC DNA]</scope>
    <source>
        <strain evidence="1 2">58Eu</strain>
    </source>
</reference>
<dbReference type="RefSeq" id="WP_021250935.1">
    <property type="nucleotide sequence ID" value="NZ_ATJV01000114.1"/>
</dbReference>
<organism evidence="1 2">
    <name type="scientific">Thauera terpenica 58Eu</name>
    <dbReference type="NCBI Taxonomy" id="1348657"/>
    <lineage>
        <taxon>Bacteria</taxon>
        <taxon>Pseudomonadati</taxon>
        <taxon>Pseudomonadota</taxon>
        <taxon>Betaproteobacteria</taxon>
        <taxon>Rhodocyclales</taxon>
        <taxon>Zoogloeaceae</taxon>
        <taxon>Thauera</taxon>
    </lineage>
</organism>
<dbReference type="OrthoDB" id="9181295at2"/>
<dbReference type="eggNOG" id="ENOG5033IWP">
    <property type="taxonomic scope" value="Bacteria"/>
</dbReference>
<evidence type="ECO:0000313" key="2">
    <source>
        <dbReference type="Proteomes" id="UP000015455"/>
    </source>
</evidence>
<dbReference type="PATRIC" id="fig|1348657.5.peg.3553"/>
<gene>
    <name evidence="1" type="ORF">M622_07605</name>
</gene>
<accession>T0ALU1</accession>
<comment type="caution">
    <text evidence="1">The sequence shown here is derived from an EMBL/GenBank/DDBJ whole genome shotgun (WGS) entry which is preliminary data.</text>
</comment>
<name>T0ALU1_9RHOO</name>
<protein>
    <submittedName>
        <fullName evidence="1">Uncharacterized protein</fullName>
    </submittedName>
</protein>
<keyword evidence="2" id="KW-1185">Reference proteome</keyword>
<proteinExistence type="predicted"/>